<evidence type="ECO:0000256" key="13">
    <source>
        <dbReference type="SAM" id="SignalP"/>
    </source>
</evidence>
<evidence type="ECO:0000256" key="4">
    <source>
        <dbReference type="ARBA" id="ARBA00022729"/>
    </source>
</evidence>
<dbReference type="Pfam" id="PF07686">
    <property type="entry name" value="V-set"/>
    <property type="match status" value="1"/>
</dbReference>
<dbReference type="GO" id="GO:0042130">
    <property type="term" value="P:negative regulation of T cell proliferation"/>
    <property type="evidence" value="ECO:0007669"/>
    <property type="project" value="TreeGrafter"/>
</dbReference>
<keyword evidence="8" id="KW-0675">Receptor</keyword>
<feature type="domain" description="Ig-like" evidence="14">
    <location>
        <begin position="138"/>
        <end position="229"/>
    </location>
</feature>
<evidence type="ECO:0000256" key="5">
    <source>
        <dbReference type="ARBA" id="ARBA00022989"/>
    </source>
</evidence>
<evidence type="ECO:0000259" key="14">
    <source>
        <dbReference type="PROSITE" id="PS50835"/>
    </source>
</evidence>
<dbReference type="GO" id="GO:0006955">
    <property type="term" value="P:immune response"/>
    <property type="evidence" value="ECO:0007669"/>
    <property type="project" value="TreeGrafter"/>
</dbReference>
<reference evidence="15 16" key="1">
    <citation type="submission" date="2019-03" db="EMBL/GenBank/DDBJ databases">
        <title>First draft genome of Liparis tanakae, snailfish: a comprehensive survey of snailfish specific genes.</title>
        <authorList>
            <person name="Kim W."/>
            <person name="Song I."/>
            <person name="Jeong J.-H."/>
            <person name="Kim D."/>
            <person name="Kim S."/>
            <person name="Ryu S."/>
            <person name="Song J.Y."/>
            <person name="Lee S.K."/>
        </authorList>
    </citation>
    <scope>NUCLEOTIDE SEQUENCE [LARGE SCALE GENOMIC DNA]</scope>
    <source>
        <tissue evidence="15">Muscle</tissue>
    </source>
</reference>
<evidence type="ECO:0000313" key="16">
    <source>
        <dbReference type="Proteomes" id="UP000314294"/>
    </source>
</evidence>
<keyword evidence="16" id="KW-1185">Reference proteome</keyword>
<evidence type="ECO:0000256" key="9">
    <source>
        <dbReference type="ARBA" id="ARBA00023180"/>
    </source>
</evidence>
<evidence type="ECO:0000256" key="7">
    <source>
        <dbReference type="ARBA" id="ARBA00023157"/>
    </source>
</evidence>
<comment type="caution">
    <text evidence="15">The sequence shown here is derived from an EMBL/GenBank/DDBJ whole genome shotgun (WGS) entry which is preliminary data.</text>
</comment>
<dbReference type="Proteomes" id="UP000314294">
    <property type="component" value="Unassembled WGS sequence"/>
</dbReference>
<dbReference type="GO" id="GO:0009897">
    <property type="term" value="C:external side of plasma membrane"/>
    <property type="evidence" value="ECO:0007669"/>
    <property type="project" value="TreeGrafter"/>
</dbReference>
<evidence type="ECO:0000256" key="11">
    <source>
        <dbReference type="SAM" id="MobiDB-lite"/>
    </source>
</evidence>
<keyword evidence="3 12" id="KW-0812">Transmembrane</keyword>
<dbReference type="SMART" id="SM00409">
    <property type="entry name" value="IG"/>
    <property type="match status" value="2"/>
</dbReference>
<organism evidence="15 16">
    <name type="scientific">Liparis tanakae</name>
    <name type="common">Tanaka's snailfish</name>
    <dbReference type="NCBI Taxonomy" id="230148"/>
    <lineage>
        <taxon>Eukaryota</taxon>
        <taxon>Metazoa</taxon>
        <taxon>Chordata</taxon>
        <taxon>Craniata</taxon>
        <taxon>Vertebrata</taxon>
        <taxon>Euteleostomi</taxon>
        <taxon>Actinopterygii</taxon>
        <taxon>Neopterygii</taxon>
        <taxon>Teleostei</taxon>
        <taxon>Neoteleostei</taxon>
        <taxon>Acanthomorphata</taxon>
        <taxon>Eupercaria</taxon>
        <taxon>Perciformes</taxon>
        <taxon>Cottioidei</taxon>
        <taxon>Cottales</taxon>
        <taxon>Liparidae</taxon>
        <taxon>Liparis</taxon>
    </lineage>
</organism>
<dbReference type="InterPro" id="IPR013106">
    <property type="entry name" value="Ig_V-set"/>
</dbReference>
<dbReference type="InterPro" id="IPR013783">
    <property type="entry name" value="Ig-like_fold"/>
</dbReference>
<dbReference type="GO" id="GO:0031295">
    <property type="term" value="P:T cell costimulation"/>
    <property type="evidence" value="ECO:0007669"/>
    <property type="project" value="TreeGrafter"/>
</dbReference>
<dbReference type="GO" id="GO:0007166">
    <property type="term" value="P:cell surface receptor signaling pathway"/>
    <property type="evidence" value="ECO:0007669"/>
    <property type="project" value="TreeGrafter"/>
</dbReference>
<keyword evidence="5 12" id="KW-1133">Transmembrane helix</keyword>
<gene>
    <name evidence="15" type="primary">cd276_1</name>
    <name evidence="15" type="ORF">EYF80_041292</name>
</gene>
<comment type="subcellular location">
    <subcellularLocation>
        <location evidence="1">Cell membrane</location>
        <topology evidence="1">Single-pass type I membrane protein</topology>
    </subcellularLocation>
</comment>
<dbReference type="InterPro" id="IPR003599">
    <property type="entry name" value="Ig_sub"/>
</dbReference>
<feature type="domain" description="Ig-like" evidence="14">
    <location>
        <begin position="38"/>
        <end position="132"/>
    </location>
</feature>
<keyword evidence="10" id="KW-0393">Immunoglobulin domain</keyword>
<feature type="chain" id="PRO_5021379236" evidence="13">
    <location>
        <begin position="22"/>
        <end position="308"/>
    </location>
</feature>
<dbReference type="AlphaFoldDB" id="A0A4Z2G6T6"/>
<dbReference type="EMBL" id="SRLO01000694">
    <property type="protein sequence ID" value="TNN48504.1"/>
    <property type="molecule type" value="Genomic_DNA"/>
</dbReference>
<proteinExistence type="predicted"/>
<evidence type="ECO:0000256" key="3">
    <source>
        <dbReference type="ARBA" id="ARBA00022692"/>
    </source>
</evidence>
<keyword evidence="7" id="KW-1015">Disulfide bond</keyword>
<dbReference type="PANTHER" id="PTHR25466:SF14">
    <property type="entry name" value="BUTYROPHILIN SUBFAMILY 2 MEMBER A2-LIKE-RELATED"/>
    <property type="match status" value="1"/>
</dbReference>
<protein>
    <submittedName>
        <fullName evidence="15">CD276 antigen</fullName>
    </submittedName>
</protein>
<keyword evidence="9" id="KW-0325">Glycoprotein</keyword>
<evidence type="ECO:0000256" key="2">
    <source>
        <dbReference type="ARBA" id="ARBA00022475"/>
    </source>
</evidence>
<dbReference type="InterPro" id="IPR036179">
    <property type="entry name" value="Ig-like_dom_sf"/>
</dbReference>
<dbReference type="OrthoDB" id="9942764at2759"/>
<dbReference type="SUPFAM" id="SSF48726">
    <property type="entry name" value="Immunoglobulin"/>
    <property type="match status" value="2"/>
</dbReference>
<dbReference type="Pfam" id="PF22705">
    <property type="entry name" value="C2-set_3"/>
    <property type="match status" value="1"/>
</dbReference>
<evidence type="ECO:0000256" key="6">
    <source>
        <dbReference type="ARBA" id="ARBA00023136"/>
    </source>
</evidence>
<dbReference type="PROSITE" id="PS50835">
    <property type="entry name" value="IG_LIKE"/>
    <property type="match status" value="2"/>
</dbReference>
<dbReference type="PANTHER" id="PTHR25466">
    <property type="entry name" value="T-LYMPHOCYTE ACTIVATION ANTIGEN"/>
    <property type="match status" value="1"/>
</dbReference>
<accession>A0A4Z2G6T6</accession>
<feature type="signal peptide" evidence="13">
    <location>
        <begin position="1"/>
        <end position="21"/>
    </location>
</feature>
<dbReference type="GO" id="GO:0042102">
    <property type="term" value="P:positive regulation of T cell proliferation"/>
    <property type="evidence" value="ECO:0007669"/>
    <property type="project" value="TreeGrafter"/>
</dbReference>
<evidence type="ECO:0000256" key="8">
    <source>
        <dbReference type="ARBA" id="ARBA00023170"/>
    </source>
</evidence>
<evidence type="ECO:0000256" key="12">
    <source>
        <dbReference type="SAM" id="Phobius"/>
    </source>
</evidence>
<sequence length="308" mass="33925">MNMASLCILLVILISIGNAKTERFMSLDCKAEQLGQYGQQSLLECVIKKTQSDTMVRMVSWKKPNLTLLVFYKGKIIEKKDGFSFAQPSWNDRNMNVSLLIANTTVKDVGQYTCDVMTTAGNNVEAISFKVTAKYSNPTIVSSPKAFAPKTDGTLTCESNGGYPKGQLRWFDEDNKELTSDAPTEAKQTDGGLFQLSSRLVVGKESSVSKYICGVFNASGGREEETPFHVQYAPKTEEQEQRKEVDTATRIVAPVVVIGSLIAGLLLALLIYRKRSQQIRRPSTAPLMGGHLEVSTEEGDDKYPDNVA</sequence>
<evidence type="ECO:0000256" key="1">
    <source>
        <dbReference type="ARBA" id="ARBA00004251"/>
    </source>
</evidence>
<keyword evidence="6 12" id="KW-0472">Membrane</keyword>
<keyword evidence="4 13" id="KW-0732">Signal</keyword>
<dbReference type="InterPro" id="IPR053896">
    <property type="entry name" value="BTN3A2-like_Ig-C"/>
</dbReference>
<evidence type="ECO:0000256" key="10">
    <source>
        <dbReference type="ARBA" id="ARBA00023319"/>
    </source>
</evidence>
<keyword evidence="2" id="KW-1003">Cell membrane</keyword>
<dbReference type="InterPro" id="IPR051713">
    <property type="entry name" value="T-cell_Activation_Regulation"/>
</dbReference>
<name>A0A4Z2G6T6_9TELE</name>
<dbReference type="InterPro" id="IPR007110">
    <property type="entry name" value="Ig-like_dom"/>
</dbReference>
<evidence type="ECO:0000313" key="15">
    <source>
        <dbReference type="EMBL" id="TNN48504.1"/>
    </source>
</evidence>
<dbReference type="GO" id="GO:0071222">
    <property type="term" value="P:cellular response to lipopolysaccharide"/>
    <property type="evidence" value="ECO:0007669"/>
    <property type="project" value="TreeGrafter"/>
</dbReference>
<feature type="transmembrane region" description="Helical" evidence="12">
    <location>
        <begin position="251"/>
        <end position="272"/>
    </location>
</feature>
<dbReference type="Gene3D" id="2.60.40.10">
    <property type="entry name" value="Immunoglobulins"/>
    <property type="match status" value="2"/>
</dbReference>
<feature type="region of interest" description="Disordered" evidence="11">
    <location>
        <begin position="283"/>
        <end position="308"/>
    </location>
</feature>